<dbReference type="GO" id="GO:0000976">
    <property type="term" value="F:transcription cis-regulatory region binding"/>
    <property type="evidence" value="ECO:0007669"/>
    <property type="project" value="TreeGrafter"/>
</dbReference>
<organism evidence="3 4">
    <name type="scientific">Lithohypha guttulata</name>
    <dbReference type="NCBI Taxonomy" id="1690604"/>
    <lineage>
        <taxon>Eukaryota</taxon>
        <taxon>Fungi</taxon>
        <taxon>Dikarya</taxon>
        <taxon>Ascomycota</taxon>
        <taxon>Pezizomycotina</taxon>
        <taxon>Eurotiomycetes</taxon>
        <taxon>Chaetothyriomycetidae</taxon>
        <taxon>Chaetothyriales</taxon>
        <taxon>Trichomeriaceae</taxon>
        <taxon>Lithohypha</taxon>
    </lineage>
</organism>
<comment type="subcellular location">
    <subcellularLocation>
        <location evidence="1">Nucleus</location>
    </subcellularLocation>
</comment>
<dbReference type="Pfam" id="PF11951">
    <property type="entry name" value="Fungal_trans_2"/>
    <property type="match status" value="1"/>
</dbReference>
<keyword evidence="4" id="KW-1185">Reference proteome</keyword>
<name>A0AAN7STM4_9EURO</name>
<sequence>MPVLDQILFDATKEFNIDRRRRVEGAGEKGKPQLTLIDREAAFLLRTYQQGIGVWMDVFDSSLSYQHGLLTLVASSPLLLYSTCALAARQLSLISCAQTWTSVAEKYYGNSLSLLRLVLADPAMDPQQAMVASILLSSYELLKSPNHDNYHQHFRGAKSLVEALRAYESKNRLMMASFWIYARHEVGEAMNQERPVMLKPALWPRPDDSNTRISDVDVLCNDVLRVCCEVIDFIFGSSDNGRGRKWVKEWLGLHLDLDGWLDRVPCALNGIEYGHHESRRFWFARPAFASATCFYHVSKLFLTLHAPPSTKAAIEHTQDLDEQIQYHAQQIIDIALSDLPESVLVTLVQPMFHAAKHIYDLKRREEAVRRLEQIRIQTGFHTESKVQLLKSFRKTLS</sequence>
<dbReference type="AlphaFoldDB" id="A0AAN7STM4"/>
<dbReference type="InterPro" id="IPR021858">
    <property type="entry name" value="Fun_TF"/>
</dbReference>
<evidence type="ECO:0000313" key="4">
    <source>
        <dbReference type="Proteomes" id="UP001309876"/>
    </source>
</evidence>
<dbReference type="PANTHER" id="PTHR37534">
    <property type="entry name" value="TRANSCRIPTIONAL ACTIVATOR PROTEIN UGA3"/>
    <property type="match status" value="1"/>
</dbReference>
<protein>
    <submittedName>
        <fullName evidence="3">Uncharacterized protein</fullName>
    </submittedName>
</protein>
<keyword evidence="2" id="KW-0539">Nucleus</keyword>
<proteinExistence type="predicted"/>
<evidence type="ECO:0000313" key="3">
    <source>
        <dbReference type="EMBL" id="KAK5081203.1"/>
    </source>
</evidence>
<dbReference type="GO" id="GO:0003700">
    <property type="term" value="F:DNA-binding transcription factor activity"/>
    <property type="evidence" value="ECO:0007669"/>
    <property type="project" value="TreeGrafter"/>
</dbReference>
<dbReference type="GO" id="GO:0005634">
    <property type="term" value="C:nucleus"/>
    <property type="evidence" value="ECO:0007669"/>
    <property type="project" value="UniProtKB-SubCell"/>
</dbReference>
<dbReference type="Proteomes" id="UP001309876">
    <property type="component" value="Unassembled WGS sequence"/>
</dbReference>
<dbReference type="EMBL" id="JAVRRJ010000010">
    <property type="protein sequence ID" value="KAK5081203.1"/>
    <property type="molecule type" value="Genomic_DNA"/>
</dbReference>
<gene>
    <name evidence="3" type="ORF">LTR05_007997</name>
</gene>
<evidence type="ECO:0000256" key="2">
    <source>
        <dbReference type="ARBA" id="ARBA00023242"/>
    </source>
</evidence>
<comment type="caution">
    <text evidence="3">The sequence shown here is derived from an EMBL/GenBank/DDBJ whole genome shotgun (WGS) entry which is preliminary data.</text>
</comment>
<accession>A0AAN7STM4</accession>
<dbReference type="PANTHER" id="PTHR37534:SF9">
    <property type="entry name" value="ZN(II)2CYS6 TRANSCRIPTION FACTOR (EUROFUNG)"/>
    <property type="match status" value="1"/>
</dbReference>
<evidence type="ECO:0000256" key="1">
    <source>
        <dbReference type="ARBA" id="ARBA00004123"/>
    </source>
</evidence>
<reference evidence="3 4" key="1">
    <citation type="submission" date="2023-08" db="EMBL/GenBank/DDBJ databases">
        <title>Black Yeasts Isolated from many extreme environments.</title>
        <authorList>
            <person name="Coleine C."/>
            <person name="Stajich J.E."/>
            <person name="Selbmann L."/>
        </authorList>
    </citation>
    <scope>NUCLEOTIDE SEQUENCE [LARGE SCALE GENOMIC DNA]</scope>
    <source>
        <strain evidence="3 4">CCFEE 5910</strain>
    </source>
</reference>
<dbReference type="GO" id="GO:0045944">
    <property type="term" value="P:positive regulation of transcription by RNA polymerase II"/>
    <property type="evidence" value="ECO:0007669"/>
    <property type="project" value="TreeGrafter"/>
</dbReference>